<keyword evidence="5" id="KW-1185">Reference proteome</keyword>
<dbReference type="GO" id="GO:0003677">
    <property type="term" value="F:DNA binding"/>
    <property type="evidence" value="ECO:0007669"/>
    <property type="project" value="UniProtKB-KW"/>
</dbReference>
<dbReference type="SMART" id="SM00530">
    <property type="entry name" value="HTH_XRE"/>
    <property type="match status" value="1"/>
</dbReference>
<dbReference type="Proteomes" id="UP000271193">
    <property type="component" value="Chromosome"/>
</dbReference>
<dbReference type="CDD" id="cd00093">
    <property type="entry name" value="HTH_XRE"/>
    <property type="match status" value="1"/>
</dbReference>
<dbReference type="GO" id="GO:0005829">
    <property type="term" value="C:cytosol"/>
    <property type="evidence" value="ECO:0007669"/>
    <property type="project" value="TreeGrafter"/>
</dbReference>
<evidence type="ECO:0000256" key="2">
    <source>
        <dbReference type="SAM" id="MobiDB-lite"/>
    </source>
</evidence>
<keyword evidence="1" id="KW-0238">DNA-binding</keyword>
<dbReference type="Pfam" id="PF01381">
    <property type="entry name" value="HTH_3"/>
    <property type="match status" value="1"/>
</dbReference>
<dbReference type="PANTHER" id="PTHR46797">
    <property type="entry name" value="HTH-TYPE TRANSCRIPTIONAL REGULATOR"/>
    <property type="match status" value="1"/>
</dbReference>
<dbReference type="InterPro" id="IPR010982">
    <property type="entry name" value="Lambda_DNA-bd_dom_sf"/>
</dbReference>
<dbReference type="SUPFAM" id="SSF47413">
    <property type="entry name" value="lambda repressor-like DNA-binding domains"/>
    <property type="match status" value="1"/>
</dbReference>
<dbReference type="PANTHER" id="PTHR46797:SF1">
    <property type="entry name" value="METHYLPHOSPHONATE SYNTHASE"/>
    <property type="match status" value="1"/>
</dbReference>
<reference evidence="5" key="1">
    <citation type="submission" date="2018-11" db="EMBL/GenBank/DDBJ databases">
        <title>Proposal to divide the Flavobacteriaceae and reorganize its genera based on Amino Acid Identity values calculated from whole genome sequences.</title>
        <authorList>
            <person name="Nicholson A.C."/>
            <person name="Gulvik C.A."/>
            <person name="Whitney A.M."/>
            <person name="Humrighouse B.W."/>
            <person name="Bell M."/>
            <person name="Holmes B."/>
            <person name="Steigerwalt A.G."/>
            <person name="Villarma A."/>
            <person name="Sheth M."/>
            <person name="Batra D."/>
            <person name="Pryor J."/>
            <person name="Bernardet J.-F."/>
            <person name="Hugo C."/>
            <person name="Kampfer P."/>
            <person name="Newman J."/>
            <person name="McQuiston J.R."/>
        </authorList>
    </citation>
    <scope>NUCLEOTIDE SEQUENCE [LARGE SCALE GENOMIC DNA]</scope>
    <source>
        <strain evidence="5">G0229</strain>
    </source>
</reference>
<dbReference type="Gene3D" id="1.10.260.40">
    <property type="entry name" value="lambda repressor-like DNA-binding domains"/>
    <property type="match status" value="1"/>
</dbReference>
<dbReference type="InterPro" id="IPR050807">
    <property type="entry name" value="TransReg_Diox_bact_type"/>
</dbReference>
<proteinExistence type="predicted"/>
<dbReference type="AlphaFoldDB" id="A0A3G6TAW7"/>
<dbReference type="InterPro" id="IPR001387">
    <property type="entry name" value="Cro/C1-type_HTH"/>
</dbReference>
<evidence type="ECO:0000256" key="1">
    <source>
        <dbReference type="ARBA" id="ARBA00023125"/>
    </source>
</evidence>
<evidence type="ECO:0000313" key="5">
    <source>
        <dbReference type="Proteomes" id="UP000271193"/>
    </source>
</evidence>
<protein>
    <submittedName>
        <fullName evidence="4">XRE family transcriptional regulator</fullName>
    </submittedName>
</protein>
<dbReference type="PROSITE" id="PS50943">
    <property type="entry name" value="HTH_CROC1"/>
    <property type="match status" value="1"/>
</dbReference>
<gene>
    <name evidence="4" type="ORF">EG339_03510</name>
</gene>
<accession>A0A3G6TAW7</accession>
<evidence type="ECO:0000259" key="3">
    <source>
        <dbReference type="PROSITE" id="PS50943"/>
    </source>
</evidence>
<name>A0A3G6TAW7_9FLAO</name>
<sequence length="135" mass="15825">MFYSNIEAVNTTIGKRIRKYREEKSLSQEELAEKLHISRSTYQRIENGETNSWINHIENICTTLDVSMEDILKPEEGYTQINSNNTEQTNDNGGGVIQNQTNNYNTSEKLIEQYEERIKELKQQVEFWKSKAESK</sequence>
<feature type="region of interest" description="Disordered" evidence="2">
    <location>
        <begin position="81"/>
        <end position="101"/>
    </location>
</feature>
<dbReference type="GO" id="GO:0003700">
    <property type="term" value="F:DNA-binding transcription factor activity"/>
    <property type="evidence" value="ECO:0007669"/>
    <property type="project" value="TreeGrafter"/>
</dbReference>
<feature type="domain" description="HTH cro/C1-type" evidence="3">
    <location>
        <begin position="17"/>
        <end position="71"/>
    </location>
</feature>
<dbReference type="KEGG" id="cben:EG339_03510"/>
<dbReference type="EMBL" id="CP033932">
    <property type="protein sequence ID" value="AZB23756.1"/>
    <property type="molecule type" value="Genomic_DNA"/>
</dbReference>
<organism evidence="4 5">
    <name type="scientific">Chryseobacterium bernardetii</name>
    <dbReference type="NCBI Taxonomy" id="1241978"/>
    <lineage>
        <taxon>Bacteria</taxon>
        <taxon>Pseudomonadati</taxon>
        <taxon>Bacteroidota</taxon>
        <taxon>Flavobacteriia</taxon>
        <taxon>Flavobacteriales</taxon>
        <taxon>Weeksellaceae</taxon>
        <taxon>Chryseobacterium group</taxon>
        <taxon>Chryseobacterium</taxon>
    </lineage>
</organism>
<evidence type="ECO:0000313" key="4">
    <source>
        <dbReference type="EMBL" id="AZB23756.1"/>
    </source>
</evidence>